<proteinExistence type="predicted"/>
<accession>A0A0F9WNQ4</accession>
<organism evidence="2">
    <name type="scientific">marine sediment metagenome</name>
    <dbReference type="NCBI Taxonomy" id="412755"/>
    <lineage>
        <taxon>unclassified sequences</taxon>
        <taxon>metagenomes</taxon>
        <taxon>ecological metagenomes</taxon>
    </lineage>
</organism>
<evidence type="ECO:0000256" key="1">
    <source>
        <dbReference type="SAM" id="Phobius"/>
    </source>
</evidence>
<feature type="transmembrane region" description="Helical" evidence="1">
    <location>
        <begin position="42"/>
        <end position="63"/>
    </location>
</feature>
<keyword evidence="1" id="KW-0812">Transmembrane</keyword>
<keyword evidence="1" id="KW-0472">Membrane</keyword>
<name>A0A0F9WNQ4_9ZZZZ</name>
<dbReference type="EMBL" id="LAZR01000233">
    <property type="protein sequence ID" value="KKN80308.1"/>
    <property type="molecule type" value="Genomic_DNA"/>
</dbReference>
<comment type="caution">
    <text evidence="2">The sequence shown here is derived from an EMBL/GenBank/DDBJ whole genome shotgun (WGS) entry which is preliminary data.</text>
</comment>
<reference evidence="2" key="1">
    <citation type="journal article" date="2015" name="Nature">
        <title>Complex archaea that bridge the gap between prokaryotes and eukaryotes.</title>
        <authorList>
            <person name="Spang A."/>
            <person name="Saw J.H."/>
            <person name="Jorgensen S.L."/>
            <person name="Zaremba-Niedzwiedzka K."/>
            <person name="Martijn J."/>
            <person name="Lind A.E."/>
            <person name="van Eijk R."/>
            <person name="Schleper C."/>
            <person name="Guy L."/>
            <person name="Ettema T.J."/>
        </authorList>
    </citation>
    <scope>NUCLEOTIDE SEQUENCE</scope>
</reference>
<dbReference type="AlphaFoldDB" id="A0A0F9WNQ4"/>
<evidence type="ECO:0000313" key="2">
    <source>
        <dbReference type="EMBL" id="KKN80308.1"/>
    </source>
</evidence>
<sequence>MANKSRSRNPMAAWWIGLAVILAVVAYVAYQFACMECRPAGFLEFMILGIMPAVYLILMYLTLKVQSDSERE</sequence>
<feature type="transmembrane region" description="Helical" evidence="1">
    <location>
        <begin position="12"/>
        <end position="30"/>
    </location>
</feature>
<keyword evidence="1" id="KW-1133">Transmembrane helix</keyword>
<protein>
    <submittedName>
        <fullName evidence="2">Uncharacterized protein</fullName>
    </submittedName>
</protein>
<gene>
    <name evidence="2" type="ORF">LCGC14_0331410</name>
</gene>